<dbReference type="GO" id="GO:0016491">
    <property type="term" value="F:oxidoreductase activity"/>
    <property type="evidence" value="ECO:0007669"/>
    <property type="project" value="InterPro"/>
</dbReference>
<dbReference type="Proteomes" id="UP000298058">
    <property type="component" value="Unassembled WGS sequence"/>
</dbReference>
<dbReference type="CDD" id="cd02966">
    <property type="entry name" value="TlpA_like_family"/>
    <property type="match status" value="1"/>
</dbReference>
<comment type="caution">
    <text evidence="6">The sequence shown here is derived from an EMBL/GenBank/DDBJ whole genome shotgun (WGS) entry which is preliminary data.</text>
</comment>
<evidence type="ECO:0000313" key="7">
    <source>
        <dbReference type="Proteomes" id="UP000298058"/>
    </source>
</evidence>
<dbReference type="InterPro" id="IPR036249">
    <property type="entry name" value="Thioredoxin-like_sf"/>
</dbReference>
<dbReference type="PANTHER" id="PTHR42852">
    <property type="entry name" value="THIOL:DISULFIDE INTERCHANGE PROTEIN DSBE"/>
    <property type="match status" value="1"/>
</dbReference>
<accession>A0A4R9LZX4</accession>
<dbReference type="Gene3D" id="3.40.30.10">
    <property type="entry name" value="Glutaredoxin"/>
    <property type="match status" value="1"/>
</dbReference>
<dbReference type="InterPro" id="IPR013766">
    <property type="entry name" value="Thioredoxin_domain"/>
</dbReference>
<protein>
    <submittedName>
        <fullName evidence="6">TlpA family protein disulfide reductase</fullName>
    </submittedName>
</protein>
<evidence type="ECO:0000256" key="2">
    <source>
        <dbReference type="ARBA" id="ARBA00022748"/>
    </source>
</evidence>
<dbReference type="GO" id="GO:0016209">
    <property type="term" value="F:antioxidant activity"/>
    <property type="evidence" value="ECO:0007669"/>
    <property type="project" value="InterPro"/>
</dbReference>
<dbReference type="Pfam" id="PF00578">
    <property type="entry name" value="AhpC-TSA"/>
    <property type="match status" value="1"/>
</dbReference>
<feature type="domain" description="Thioredoxin" evidence="5">
    <location>
        <begin position="24"/>
        <end position="166"/>
    </location>
</feature>
<dbReference type="InterPro" id="IPR050553">
    <property type="entry name" value="Thioredoxin_ResA/DsbE_sf"/>
</dbReference>
<dbReference type="OrthoDB" id="9809733at2"/>
<dbReference type="GO" id="GO:0017004">
    <property type="term" value="P:cytochrome complex assembly"/>
    <property type="evidence" value="ECO:0007669"/>
    <property type="project" value="UniProtKB-KW"/>
</dbReference>
<sequence length="166" mass="19123">MRTSLSILFFVLLPSLIFCKKSDVSPSQKLIDLDVYTTKKEKFNLSEAKGKVVVLDFWATWCEPCSKAVPVINRWKSSVPEEDFLFLGVNTDTEASVQEIEKHSEKLDMKYKSVLDPDWKLTENYQVEGMPCLIVFGKDGRMLYRQYGLQSEDLAGLIVRSRVWND</sequence>
<keyword evidence="4" id="KW-0676">Redox-active center</keyword>
<dbReference type="SUPFAM" id="SSF52833">
    <property type="entry name" value="Thioredoxin-like"/>
    <property type="match status" value="1"/>
</dbReference>
<comment type="subcellular location">
    <subcellularLocation>
        <location evidence="1">Cell envelope</location>
    </subcellularLocation>
</comment>
<dbReference type="AlphaFoldDB" id="A0A4R9LZX4"/>
<dbReference type="EMBL" id="RQHW01000047">
    <property type="protein sequence ID" value="TGN18509.1"/>
    <property type="molecule type" value="Genomic_DNA"/>
</dbReference>
<keyword evidence="7" id="KW-1185">Reference proteome</keyword>
<dbReference type="PROSITE" id="PS51352">
    <property type="entry name" value="THIOREDOXIN_2"/>
    <property type="match status" value="1"/>
</dbReference>
<evidence type="ECO:0000313" key="6">
    <source>
        <dbReference type="EMBL" id="TGN18509.1"/>
    </source>
</evidence>
<organism evidence="6 7">
    <name type="scientific">Leptospira idonii</name>
    <dbReference type="NCBI Taxonomy" id="1193500"/>
    <lineage>
        <taxon>Bacteria</taxon>
        <taxon>Pseudomonadati</taxon>
        <taxon>Spirochaetota</taxon>
        <taxon>Spirochaetia</taxon>
        <taxon>Leptospirales</taxon>
        <taxon>Leptospiraceae</taxon>
        <taxon>Leptospira</taxon>
    </lineage>
</organism>
<reference evidence="6" key="1">
    <citation type="journal article" date="2019" name="PLoS Negl. Trop. Dis.">
        <title>Revisiting the worldwide diversity of Leptospira species in the environment.</title>
        <authorList>
            <person name="Vincent A.T."/>
            <person name="Schiettekatte O."/>
            <person name="Bourhy P."/>
            <person name="Veyrier F.J."/>
            <person name="Picardeau M."/>
        </authorList>
    </citation>
    <scope>NUCLEOTIDE SEQUENCE [LARGE SCALE GENOMIC DNA]</scope>
    <source>
        <strain evidence="6">201300427</strain>
    </source>
</reference>
<evidence type="ECO:0000256" key="1">
    <source>
        <dbReference type="ARBA" id="ARBA00004196"/>
    </source>
</evidence>
<keyword evidence="3" id="KW-1015">Disulfide bond</keyword>
<proteinExistence type="predicted"/>
<evidence type="ECO:0000256" key="4">
    <source>
        <dbReference type="ARBA" id="ARBA00023284"/>
    </source>
</evidence>
<evidence type="ECO:0000259" key="5">
    <source>
        <dbReference type="PROSITE" id="PS51352"/>
    </source>
</evidence>
<evidence type="ECO:0000256" key="3">
    <source>
        <dbReference type="ARBA" id="ARBA00023157"/>
    </source>
</evidence>
<dbReference type="PANTHER" id="PTHR42852:SF6">
    <property type="entry name" value="THIOL:DISULFIDE INTERCHANGE PROTEIN DSBE"/>
    <property type="match status" value="1"/>
</dbReference>
<dbReference type="InterPro" id="IPR000866">
    <property type="entry name" value="AhpC/TSA"/>
</dbReference>
<keyword evidence="2" id="KW-0201">Cytochrome c-type biogenesis</keyword>
<dbReference type="GO" id="GO:0030313">
    <property type="term" value="C:cell envelope"/>
    <property type="evidence" value="ECO:0007669"/>
    <property type="project" value="UniProtKB-SubCell"/>
</dbReference>
<name>A0A4R9LZX4_9LEPT</name>
<dbReference type="RefSeq" id="WP_135761192.1">
    <property type="nucleotide sequence ID" value="NZ_RQHW01000047.1"/>
</dbReference>
<gene>
    <name evidence="6" type="ORF">EHS15_14050</name>
</gene>